<dbReference type="CDD" id="cd11528">
    <property type="entry name" value="NTP-PPase_MazG_Nterm"/>
    <property type="match status" value="1"/>
</dbReference>
<dbReference type="OrthoDB" id="9808939at2"/>
<keyword evidence="4" id="KW-1185">Reference proteome</keyword>
<dbReference type="InterPro" id="IPR048011">
    <property type="entry name" value="NTP-PPase_MazG-like_C"/>
</dbReference>
<evidence type="ECO:0000313" key="4">
    <source>
        <dbReference type="Proteomes" id="UP000287969"/>
    </source>
</evidence>
<dbReference type="FunFam" id="1.10.287.1080:FF:000001">
    <property type="entry name" value="Nucleoside triphosphate pyrophosphohydrolase"/>
    <property type="match status" value="1"/>
</dbReference>
<dbReference type="GO" id="GO:0046076">
    <property type="term" value="P:dTTP catabolic process"/>
    <property type="evidence" value="ECO:0007669"/>
    <property type="project" value="TreeGrafter"/>
</dbReference>
<dbReference type="GO" id="GO:0046052">
    <property type="term" value="P:UTP catabolic process"/>
    <property type="evidence" value="ECO:0007669"/>
    <property type="project" value="TreeGrafter"/>
</dbReference>
<dbReference type="Gene3D" id="3.40.1010.10">
    <property type="entry name" value="Cobalt-precorrin-4 Transmethylase, Domain 1"/>
    <property type="match status" value="1"/>
</dbReference>
<dbReference type="InterPro" id="IPR035013">
    <property type="entry name" value="YabN_N"/>
</dbReference>
<dbReference type="RefSeq" id="WP_128753096.1">
    <property type="nucleotide sequence ID" value="NZ_CP035282.1"/>
</dbReference>
<dbReference type="GO" id="GO:0006203">
    <property type="term" value="P:dGTP catabolic process"/>
    <property type="evidence" value="ECO:0007669"/>
    <property type="project" value="TreeGrafter"/>
</dbReference>
<dbReference type="AlphaFoldDB" id="A0A410QFR4"/>
<dbReference type="GO" id="GO:0006950">
    <property type="term" value="P:response to stress"/>
    <property type="evidence" value="ECO:0007669"/>
    <property type="project" value="UniProtKB-ARBA"/>
</dbReference>
<dbReference type="GO" id="GO:0046081">
    <property type="term" value="P:dUTP catabolic process"/>
    <property type="evidence" value="ECO:0007669"/>
    <property type="project" value="TreeGrafter"/>
</dbReference>
<dbReference type="SUPFAM" id="SSF53790">
    <property type="entry name" value="Tetrapyrrole methylase"/>
    <property type="match status" value="1"/>
</dbReference>
<gene>
    <name evidence="3" type="ORF">EQM13_14925</name>
</gene>
<evidence type="ECO:0000313" key="3">
    <source>
        <dbReference type="EMBL" id="QAT62765.1"/>
    </source>
</evidence>
<dbReference type="InterPro" id="IPR004518">
    <property type="entry name" value="MazG-like_dom"/>
</dbReference>
<reference evidence="4" key="1">
    <citation type="submission" date="2019-01" db="EMBL/GenBank/DDBJ databases">
        <title>Draft genomes of a novel of Sporanaerobacter strains.</title>
        <authorList>
            <person name="Ma S."/>
        </authorList>
    </citation>
    <scope>NUCLEOTIDE SEQUENCE [LARGE SCALE GENOMIC DNA]</scope>
    <source>
        <strain evidence="4">NJN-17</strain>
    </source>
</reference>
<dbReference type="GO" id="GO:0046061">
    <property type="term" value="P:dATP catabolic process"/>
    <property type="evidence" value="ECO:0007669"/>
    <property type="project" value="TreeGrafter"/>
</dbReference>
<dbReference type="NCBIfam" id="TIGR00444">
    <property type="entry name" value="mazG"/>
    <property type="match status" value="1"/>
</dbReference>
<accession>A0A410QFR4</accession>
<dbReference type="PANTHER" id="PTHR30522:SF0">
    <property type="entry name" value="NUCLEOSIDE TRIPHOSPHATE PYROPHOSPHOHYDROLASE"/>
    <property type="match status" value="1"/>
</dbReference>
<dbReference type="KEGG" id="spoa:EQM13_14925"/>
<protein>
    <submittedName>
        <fullName evidence="3">Nucleoside triphosphate pyrophosphohydrolase</fullName>
        <ecNumber evidence="3">3.6.1.9</ecNumber>
    </submittedName>
</protein>
<dbReference type="InterPro" id="IPR035996">
    <property type="entry name" value="4pyrrol_Methylase_sf"/>
</dbReference>
<name>A0A410QFR4_9FIRM</name>
<dbReference type="Pfam" id="PF03819">
    <property type="entry name" value="MazG"/>
    <property type="match status" value="2"/>
</dbReference>
<dbReference type="NCBIfam" id="NF007113">
    <property type="entry name" value="PRK09562.1"/>
    <property type="match status" value="1"/>
</dbReference>
<evidence type="ECO:0000259" key="1">
    <source>
        <dbReference type="Pfam" id="PF00590"/>
    </source>
</evidence>
<evidence type="ECO:0000259" key="2">
    <source>
        <dbReference type="Pfam" id="PF03819"/>
    </source>
</evidence>
<dbReference type="InterPro" id="IPR048015">
    <property type="entry name" value="NTP-PPase_MazG-like_N"/>
</dbReference>
<dbReference type="GO" id="GO:0047429">
    <property type="term" value="F:nucleoside triphosphate diphosphatase activity"/>
    <property type="evidence" value="ECO:0007669"/>
    <property type="project" value="UniProtKB-EC"/>
</dbReference>
<dbReference type="InterPro" id="IPR011551">
    <property type="entry name" value="NTP_PyrPHydrolase_MazG"/>
</dbReference>
<dbReference type="SUPFAM" id="SSF101386">
    <property type="entry name" value="all-alpha NTP pyrophosphatases"/>
    <property type="match status" value="2"/>
</dbReference>
<dbReference type="Gene3D" id="1.10.287.1080">
    <property type="entry name" value="MazG-like"/>
    <property type="match status" value="2"/>
</dbReference>
<feature type="domain" description="NTP pyrophosphohydrolase MazG-like" evidence="2">
    <location>
        <begin position="256"/>
        <end position="329"/>
    </location>
</feature>
<dbReference type="Proteomes" id="UP000287969">
    <property type="component" value="Chromosome"/>
</dbReference>
<dbReference type="CDD" id="cd11529">
    <property type="entry name" value="NTP-PPase_MazG_Cterm"/>
    <property type="match status" value="1"/>
</dbReference>
<feature type="domain" description="Tetrapyrrole methylase" evidence="1">
    <location>
        <begin position="3"/>
        <end position="205"/>
    </location>
</feature>
<dbReference type="PANTHER" id="PTHR30522">
    <property type="entry name" value="NUCLEOSIDE TRIPHOSPHATE PYROPHOSPHOHYDROLASE"/>
    <property type="match status" value="1"/>
</dbReference>
<dbReference type="InterPro" id="IPR014777">
    <property type="entry name" value="4pyrrole_Mease_sub1"/>
</dbReference>
<dbReference type="GO" id="GO:0046047">
    <property type="term" value="P:TTP catabolic process"/>
    <property type="evidence" value="ECO:0007669"/>
    <property type="project" value="TreeGrafter"/>
</dbReference>
<dbReference type="EC" id="3.6.1.9" evidence="3"/>
<proteinExistence type="predicted"/>
<dbReference type="Pfam" id="PF00590">
    <property type="entry name" value="TP_methylase"/>
    <property type="match status" value="1"/>
</dbReference>
<feature type="domain" description="NTP pyrophosphohydrolase MazG-like" evidence="2">
    <location>
        <begin position="396"/>
        <end position="456"/>
    </location>
</feature>
<dbReference type="EMBL" id="CP035282">
    <property type="protein sequence ID" value="QAT62765.1"/>
    <property type="molecule type" value="Genomic_DNA"/>
</dbReference>
<dbReference type="InterPro" id="IPR000878">
    <property type="entry name" value="4pyrrol_Mease"/>
</dbReference>
<organism evidence="3 4">
    <name type="scientific">Acidilutibacter cellobiosedens</name>
    <dbReference type="NCBI Taxonomy" id="2507161"/>
    <lineage>
        <taxon>Bacteria</taxon>
        <taxon>Bacillati</taxon>
        <taxon>Bacillota</taxon>
        <taxon>Tissierellia</taxon>
        <taxon>Tissierellales</taxon>
        <taxon>Acidilutibacteraceae</taxon>
        <taxon>Acidilutibacter</taxon>
    </lineage>
</organism>
<dbReference type="PIRSF" id="PIRSF002845">
    <property type="entry name" value="Ttrprl_mtas_MazG"/>
    <property type="match status" value="1"/>
</dbReference>
<dbReference type="InterPro" id="IPR024180">
    <property type="entry name" value="Tetrapyrrole_Mease/MazG_pred"/>
</dbReference>
<dbReference type="GO" id="GO:0008168">
    <property type="term" value="F:methyltransferase activity"/>
    <property type="evidence" value="ECO:0007669"/>
    <property type="project" value="InterPro"/>
</dbReference>
<keyword evidence="3" id="KW-0378">Hydrolase</keyword>
<dbReference type="CDD" id="cd11723">
    <property type="entry name" value="YabN_N_like"/>
    <property type="match status" value="1"/>
</dbReference>
<sequence length="496" mass="57721">MGKIYVLGLGPGDVGSLTLKVVERLNSGDKNYLRTEKHPIIDYIKGKNISYETYDYVYEKKDKFEDIYEFIAKDLIEKSKEFNIINYFVPGNPIVAEKSVEILLEMEKQKRVELEIIPGMSFIDPILIAVNRDPIDGLKLINGINLKPYYVDINTDMIITQVYNSRIASEVKIILSEIYGDEFEIYVINAAGIEGKEKIFKIPIYGLDRIKEISYLTSIYIPKVDKINKKLYDFNDLLSLVERLRGEDGCPWDREQTHLSIRECAIEEAYEVVDAIDQGDIDNLVEELGDLILQVIFHSQIGSEDGNFNIWDVTTKICNKLIDRHPHVFEEKKVENSEEVVYNWNDIKFKAQNIVSYTERLKSIPPLPSLMRSYKVQERAKEVGFDWNNVDGAVSKIKEEYLEVLEILNNFKGGDMDRLEEELGDLLFSVVNVCRFFNINPEVILNKSINKFINRFEEMENLSNQRNKDLKEMTLEEMDELWNLSKIHKNKRFDKN</sequence>